<dbReference type="InterPro" id="IPR002523">
    <property type="entry name" value="MgTranspt_CorA/ZnTranspt_ZntB"/>
</dbReference>
<evidence type="ECO:0008006" key="8">
    <source>
        <dbReference type="Google" id="ProtNLM"/>
    </source>
</evidence>
<dbReference type="EMBL" id="CAJVRM010000028">
    <property type="protein sequence ID" value="CAG8971845.1"/>
    <property type="molecule type" value="Genomic_DNA"/>
</dbReference>
<feature type="transmembrane region" description="Helical" evidence="5">
    <location>
        <begin position="314"/>
        <end position="339"/>
    </location>
</feature>
<evidence type="ECO:0000256" key="1">
    <source>
        <dbReference type="ARBA" id="ARBA00004141"/>
    </source>
</evidence>
<comment type="caution">
    <text evidence="6">The sequence shown here is derived from an EMBL/GenBank/DDBJ whole genome shotgun (WGS) entry which is preliminary data.</text>
</comment>
<evidence type="ECO:0000256" key="2">
    <source>
        <dbReference type="ARBA" id="ARBA00022692"/>
    </source>
</evidence>
<keyword evidence="4 5" id="KW-0472">Membrane</keyword>
<gene>
    <name evidence="6" type="ORF">HYALB_00001956</name>
</gene>
<protein>
    <recommendedName>
        <fullName evidence="8">Ankyrin repeat protein</fullName>
    </recommendedName>
</protein>
<dbReference type="PANTHER" id="PTHR47685">
    <property type="entry name" value="MAGNESIUM TRANSPORT PROTEIN CORA"/>
    <property type="match status" value="1"/>
</dbReference>
<dbReference type="Proteomes" id="UP000701801">
    <property type="component" value="Unassembled WGS sequence"/>
</dbReference>
<feature type="transmembrane region" description="Helical" evidence="5">
    <location>
        <begin position="282"/>
        <end position="302"/>
    </location>
</feature>
<dbReference type="PANTHER" id="PTHR47685:SF1">
    <property type="entry name" value="MAGNESIUM TRANSPORT PROTEIN CORA"/>
    <property type="match status" value="1"/>
</dbReference>
<sequence length="396" mass="45091">MASPPVLMVDQCWLWVIGDTVVTCFPNSWAEDVIPNNIGDPLDLLEKIVQDLNERSKYENITTSQKFATIIIDHCASNVYDLGMESNKQSDKFHFLELFYRSIREMMAAQTDLFDKFCNDSSRFQEVQLSMQKVREPNTPGTPGDITDPELEELKKELHELQQPRTGSLFDITVEITKLREIMDIQDELHMIEDVLEQQIRAILRLDDVLHFKRDNSAPDLLSKIENRRGMIAQLQADAQRPYEGANASEARSGRQQAEQATLQATLQAKQAEATTRQGTSIMLFTTVTILFLPLSTLSSIFGLNAKDLNDGNIAISVVFAYIFPLSLFIVIMAFLLVFHEGVRIFFTLYVTKALQKIHTLSGFSKFFHADRVSKWKEKLEEMRNEEAAPSGRSET</sequence>
<comment type="subcellular location">
    <subcellularLocation>
        <location evidence="1">Membrane</location>
        <topology evidence="1">Multi-pass membrane protein</topology>
    </subcellularLocation>
</comment>
<dbReference type="AlphaFoldDB" id="A0A9N9LEU5"/>
<dbReference type="Pfam" id="PF01544">
    <property type="entry name" value="CorA"/>
    <property type="match status" value="1"/>
</dbReference>
<evidence type="ECO:0000256" key="5">
    <source>
        <dbReference type="SAM" id="Phobius"/>
    </source>
</evidence>
<accession>A0A9N9LEU5</accession>
<organism evidence="6 7">
    <name type="scientific">Hymenoscyphus albidus</name>
    <dbReference type="NCBI Taxonomy" id="595503"/>
    <lineage>
        <taxon>Eukaryota</taxon>
        <taxon>Fungi</taxon>
        <taxon>Dikarya</taxon>
        <taxon>Ascomycota</taxon>
        <taxon>Pezizomycotina</taxon>
        <taxon>Leotiomycetes</taxon>
        <taxon>Helotiales</taxon>
        <taxon>Helotiaceae</taxon>
        <taxon>Hymenoscyphus</taxon>
    </lineage>
</organism>
<dbReference type="GO" id="GO:0016020">
    <property type="term" value="C:membrane"/>
    <property type="evidence" value="ECO:0007669"/>
    <property type="project" value="UniProtKB-SubCell"/>
</dbReference>
<keyword evidence="3 5" id="KW-1133">Transmembrane helix</keyword>
<keyword evidence="2 5" id="KW-0812">Transmembrane</keyword>
<reference evidence="6" key="1">
    <citation type="submission" date="2021-07" db="EMBL/GenBank/DDBJ databases">
        <authorList>
            <person name="Durling M."/>
        </authorList>
    </citation>
    <scope>NUCLEOTIDE SEQUENCE</scope>
</reference>
<dbReference type="OrthoDB" id="3557741at2759"/>
<evidence type="ECO:0000256" key="4">
    <source>
        <dbReference type="ARBA" id="ARBA00023136"/>
    </source>
</evidence>
<evidence type="ECO:0000313" key="6">
    <source>
        <dbReference type="EMBL" id="CAG8971845.1"/>
    </source>
</evidence>
<dbReference type="Gene3D" id="1.20.58.340">
    <property type="entry name" value="Magnesium transport protein CorA, transmembrane region"/>
    <property type="match status" value="1"/>
</dbReference>
<evidence type="ECO:0000256" key="3">
    <source>
        <dbReference type="ARBA" id="ARBA00022989"/>
    </source>
</evidence>
<dbReference type="SUPFAM" id="SSF144083">
    <property type="entry name" value="Magnesium transport protein CorA, transmembrane region"/>
    <property type="match status" value="1"/>
</dbReference>
<name>A0A9N9LEU5_9HELO</name>
<evidence type="ECO:0000313" key="7">
    <source>
        <dbReference type="Proteomes" id="UP000701801"/>
    </source>
</evidence>
<keyword evidence="7" id="KW-1185">Reference proteome</keyword>
<dbReference type="InterPro" id="IPR045863">
    <property type="entry name" value="CorA_TM1_TM2"/>
</dbReference>
<dbReference type="InterPro" id="IPR050829">
    <property type="entry name" value="CorA_MIT"/>
</dbReference>
<proteinExistence type="predicted"/>